<evidence type="ECO:0000256" key="1">
    <source>
        <dbReference type="SAM" id="MobiDB-lite"/>
    </source>
</evidence>
<accession>A0A8J5K050</accession>
<proteinExistence type="predicted"/>
<sequence length="81" mass="8460">MASTTKKVVALVTLLVALVEAAAAFAGPGHHFKKYDSDIQILNPKHVPGGPIVAGGSTVESSFSMNSGESKRRGAGKQPRW</sequence>
<feature type="signal peptide" evidence="2">
    <location>
        <begin position="1"/>
        <end position="24"/>
    </location>
</feature>
<evidence type="ECO:0000313" key="3">
    <source>
        <dbReference type="EMBL" id="KAG7164894.1"/>
    </source>
</evidence>
<evidence type="ECO:0000313" key="4">
    <source>
        <dbReference type="Proteomes" id="UP000747542"/>
    </source>
</evidence>
<reference evidence="3" key="1">
    <citation type="journal article" date="2021" name="Sci. Adv.">
        <title>The American lobster genome reveals insights on longevity, neural, and immune adaptations.</title>
        <authorList>
            <person name="Polinski J.M."/>
            <person name="Zimin A.V."/>
            <person name="Clark K.F."/>
            <person name="Kohn A.B."/>
            <person name="Sadowski N."/>
            <person name="Timp W."/>
            <person name="Ptitsyn A."/>
            <person name="Khanna P."/>
            <person name="Romanova D.Y."/>
            <person name="Williams P."/>
            <person name="Greenwood S.J."/>
            <person name="Moroz L.L."/>
            <person name="Walt D.R."/>
            <person name="Bodnar A.G."/>
        </authorList>
    </citation>
    <scope>NUCLEOTIDE SEQUENCE</scope>
    <source>
        <strain evidence="3">GMGI-L3</strain>
    </source>
</reference>
<keyword evidence="4" id="KW-1185">Reference proteome</keyword>
<feature type="region of interest" description="Disordered" evidence="1">
    <location>
        <begin position="58"/>
        <end position="81"/>
    </location>
</feature>
<gene>
    <name evidence="3" type="ORF">Hamer_G017297</name>
</gene>
<organism evidence="3 4">
    <name type="scientific">Homarus americanus</name>
    <name type="common">American lobster</name>
    <dbReference type="NCBI Taxonomy" id="6706"/>
    <lineage>
        <taxon>Eukaryota</taxon>
        <taxon>Metazoa</taxon>
        <taxon>Ecdysozoa</taxon>
        <taxon>Arthropoda</taxon>
        <taxon>Crustacea</taxon>
        <taxon>Multicrustacea</taxon>
        <taxon>Malacostraca</taxon>
        <taxon>Eumalacostraca</taxon>
        <taxon>Eucarida</taxon>
        <taxon>Decapoda</taxon>
        <taxon>Pleocyemata</taxon>
        <taxon>Astacidea</taxon>
        <taxon>Nephropoidea</taxon>
        <taxon>Nephropidae</taxon>
        <taxon>Homarus</taxon>
    </lineage>
</organism>
<protein>
    <submittedName>
        <fullName evidence="3">Uncharacterized protein</fullName>
    </submittedName>
</protein>
<feature type="chain" id="PRO_5035191928" evidence="2">
    <location>
        <begin position="25"/>
        <end position="81"/>
    </location>
</feature>
<name>A0A8J5K050_HOMAM</name>
<keyword evidence="2" id="KW-0732">Signal</keyword>
<dbReference type="Proteomes" id="UP000747542">
    <property type="component" value="Unassembled WGS sequence"/>
</dbReference>
<dbReference type="EMBL" id="JAHLQT010024908">
    <property type="protein sequence ID" value="KAG7164894.1"/>
    <property type="molecule type" value="Genomic_DNA"/>
</dbReference>
<feature type="compositionally biased region" description="Polar residues" evidence="1">
    <location>
        <begin position="58"/>
        <end position="68"/>
    </location>
</feature>
<dbReference type="AlphaFoldDB" id="A0A8J5K050"/>
<evidence type="ECO:0000256" key="2">
    <source>
        <dbReference type="SAM" id="SignalP"/>
    </source>
</evidence>
<comment type="caution">
    <text evidence="3">The sequence shown here is derived from an EMBL/GenBank/DDBJ whole genome shotgun (WGS) entry which is preliminary data.</text>
</comment>